<keyword evidence="2" id="KW-0677">Repeat</keyword>
<feature type="domain" description="Disease resistance protein RPS4B/Roq1-like leucine-rich repeats" evidence="6">
    <location>
        <begin position="7"/>
        <end position="180"/>
    </location>
</feature>
<evidence type="ECO:0000256" key="3">
    <source>
        <dbReference type="ARBA" id="ARBA00022821"/>
    </source>
</evidence>
<keyword evidence="1" id="KW-0433">Leucine-rich repeat</keyword>
<feature type="domain" description="Disease resistance protein RPS4B/Roq1-like leucine-rich repeats" evidence="6">
    <location>
        <begin position="752"/>
        <end position="862"/>
    </location>
</feature>
<feature type="domain" description="C-JID" evidence="5">
    <location>
        <begin position="239"/>
        <end position="363"/>
    </location>
</feature>
<keyword evidence="3" id="KW-0611">Plant defense</keyword>
<dbReference type="Pfam" id="PF23286">
    <property type="entry name" value="LRR_13"/>
    <property type="match status" value="2"/>
</dbReference>
<dbReference type="InterPro" id="IPR045344">
    <property type="entry name" value="C-JID"/>
</dbReference>
<accession>A0A8X7XXR7</accession>
<name>A0A8X7XXR7_POPTO</name>
<evidence type="ECO:0008006" key="9">
    <source>
        <dbReference type="Google" id="ProtNLM"/>
    </source>
</evidence>
<evidence type="ECO:0000313" key="7">
    <source>
        <dbReference type="EMBL" id="KAG6738258.1"/>
    </source>
</evidence>
<reference evidence="7" key="1">
    <citation type="journal article" date="2020" name="bioRxiv">
        <title>Hybrid origin of Populus tomentosa Carr. identified through genome sequencing and phylogenomic analysis.</title>
        <authorList>
            <person name="An X."/>
            <person name="Gao K."/>
            <person name="Chen Z."/>
            <person name="Li J."/>
            <person name="Yang X."/>
            <person name="Yang X."/>
            <person name="Zhou J."/>
            <person name="Guo T."/>
            <person name="Zhao T."/>
            <person name="Huang S."/>
            <person name="Miao D."/>
            <person name="Khan W.U."/>
            <person name="Rao P."/>
            <person name="Ye M."/>
            <person name="Lei B."/>
            <person name="Liao W."/>
            <person name="Wang J."/>
            <person name="Ji L."/>
            <person name="Li Y."/>
            <person name="Guo B."/>
            <person name="Mustafa N.S."/>
            <person name="Li S."/>
            <person name="Yun Q."/>
            <person name="Keller S.R."/>
            <person name="Mao J."/>
            <person name="Zhang R."/>
            <person name="Strauss S.H."/>
        </authorList>
    </citation>
    <scope>NUCLEOTIDE SEQUENCE</scope>
    <source>
        <strain evidence="7">GM15</strain>
        <tissue evidence="7">Leaf</tissue>
    </source>
</reference>
<evidence type="ECO:0000313" key="8">
    <source>
        <dbReference type="Proteomes" id="UP000886885"/>
    </source>
</evidence>
<evidence type="ECO:0000259" key="6">
    <source>
        <dbReference type="Pfam" id="PF23286"/>
    </source>
</evidence>
<protein>
    <recommendedName>
        <fullName evidence="9">TMV resistance protein N-like</fullName>
    </recommendedName>
</protein>
<dbReference type="AlphaFoldDB" id="A0A8X7XXR7"/>
<feature type="compositionally biased region" description="Polar residues" evidence="4">
    <location>
        <begin position="474"/>
        <end position="489"/>
    </location>
</feature>
<evidence type="ECO:0000256" key="4">
    <source>
        <dbReference type="SAM" id="MobiDB-lite"/>
    </source>
</evidence>
<dbReference type="PANTHER" id="PTHR11017:SF573">
    <property type="entry name" value="ADP-RIBOSYL CYCLASE_CYCLIC ADP-RIBOSE HYDROLASE"/>
    <property type="match status" value="1"/>
</dbReference>
<evidence type="ECO:0000259" key="5">
    <source>
        <dbReference type="Pfam" id="PF20160"/>
    </source>
</evidence>
<dbReference type="EMBL" id="JAAWWB010000037">
    <property type="protein sequence ID" value="KAG6738258.1"/>
    <property type="molecule type" value="Genomic_DNA"/>
</dbReference>
<dbReference type="Pfam" id="PF20160">
    <property type="entry name" value="C-JID"/>
    <property type="match status" value="2"/>
</dbReference>
<feature type="compositionally biased region" description="Basic and acidic residues" evidence="4">
    <location>
        <begin position="460"/>
        <end position="473"/>
    </location>
</feature>
<proteinExistence type="predicted"/>
<sequence length="1237" mass="140830">MASIERVSLNSTAIKELPSSIENLVGLKVMTLSFCRNLSRIPSSIYKLQHLKRLLLDGCSELTKFPENMPEETQPFCSNISMIANNDLMWFPMLTCLDLQNCKLSEVDFLMNLVCFSTLKDLDLSGNNFVNLPTCINRFTKLRRLELANCIWLEGIPELPRSIKRIGARNCTSLETYSELVRVFMFNTEDRSTKLRDLDFSNCHKLADQNPLQSLADTSSRCISLDEGFREDFRIEVVLPGNEIPRWFRLYSDDGYMSFNVPSPTFRRTKALVLCAILRLQFAVDVNISREIFINGRSVISFSRQFFSLKSDHMWLYYLPCRKIRSLYSLLQDDWIHIEVSFRILGAPRNATIKGCGVYLINASHPSSIVGDEDDDTCLSGRNDGINFCGSETWTSLSLDLMRSCSVSDAGEFERHPWQPSPQWKLPPTQPGLIVIPPGSIYSPIAQLIHQNSFSRSISKKRDRELGEDHDSSIPETSTKRFQNSSCFPPTSMAAASTDKLLEWKEALTKAARLSGWHLDNGQIVQQESPNIPGRRSRLWFHEDIVHVLTENMGTDEIEAIMLDFHEPEEMHLSAKAFKKMKRLRILIIRNALLTVAPVYLSNELRWLEWPGCPLLSLPSTFHARKLVVLNMQHSFISHFEGFKMQCLEKLCLSGTAIKALPSSIKNISGLKVLTLTFCKNLADLPNSIYKLTHLECLLLEGCSKLDKFPVNGENEVPSNFLTSSNCYENSTGSDFRPAQANSLEGSSSLGFPALRWLDLRNCCLRNVNFLKMHDCFPMLKELDLSGNSFAIFPETLSLFTHLKSLRLHRCKKLQEIPELPRNIKRLEARDCELLERYSPLEKGGEWPAKLRVVDFSNCHKLAKNQGKNLEDAFFSKAFHKQFQVEMFLPGSKIPEWFTFTSEQGSLTYLVPSSVLEKIQGLVICSILCLEDGVTANISCEMFVDGKSMILCSRHFFPLETDHMWLYYQPYCYTRALGKARNDLVRFEISFEVLGAPRGSALKMCGIYFIYKQDKTVSGPSSTQSTSYHTDHSVSFDLMTSSYVDDPDFALSPSMNRKRPASSDLTETCYNDDLELSLNPKPMDVSNWNPMCIKKLEEKVQLQPKSLQKEKNLATLAIGEFGDGESHSDAVVCFTCSLRRQGTEEIEGIMLDLQEPEDMHLSSEVFKKVKRLRIVIIRKALFKDGSCKLISQIRKDGLNGLEVLYCQRHLHFMEENLLFSRCSIVSSSNLRDSRSYL</sequence>
<organism evidence="7 8">
    <name type="scientific">Populus tomentosa</name>
    <name type="common">Chinese white poplar</name>
    <dbReference type="NCBI Taxonomy" id="118781"/>
    <lineage>
        <taxon>Eukaryota</taxon>
        <taxon>Viridiplantae</taxon>
        <taxon>Streptophyta</taxon>
        <taxon>Embryophyta</taxon>
        <taxon>Tracheophyta</taxon>
        <taxon>Spermatophyta</taxon>
        <taxon>Magnoliopsida</taxon>
        <taxon>eudicotyledons</taxon>
        <taxon>Gunneridae</taxon>
        <taxon>Pentapetalae</taxon>
        <taxon>rosids</taxon>
        <taxon>fabids</taxon>
        <taxon>Malpighiales</taxon>
        <taxon>Salicaceae</taxon>
        <taxon>Saliceae</taxon>
        <taxon>Populus</taxon>
    </lineage>
</organism>
<evidence type="ECO:0000256" key="1">
    <source>
        <dbReference type="ARBA" id="ARBA00022614"/>
    </source>
</evidence>
<keyword evidence="8" id="KW-1185">Reference proteome</keyword>
<comment type="caution">
    <text evidence="7">The sequence shown here is derived from an EMBL/GenBank/DDBJ whole genome shotgun (WGS) entry which is preliminary data.</text>
</comment>
<dbReference type="GO" id="GO:0006952">
    <property type="term" value="P:defense response"/>
    <property type="evidence" value="ECO:0007669"/>
    <property type="project" value="InterPro"/>
</dbReference>
<dbReference type="OrthoDB" id="1645191at2759"/>
<dbReference type="InterPro" id="IPR044974">
    <property type="entry name" value="Disease_R_plants"/>
</dbReference>
<dbReference type="Proteomes" id="UP000886885">
    <property type="component" value="Chromosome 19A"/>
</dbReference>
<feature type="region of interest" description="Disordered" evidence="4">
    <location>
        <begin position="459"/>
        <end position="490"/>
    </location>
</feature>
<gene>
    <name evidence="7" type="ORF">POTOM_057867</name>
</gene>
<evidence type="ECO:0000256" key="2">
    <source>
        <dbReference type="ARBA" id="ARBA00022737"/>
    </source>
</evidence>
<dbReference type="PANTHER" id="PTHR11017">
    <property type="entry name" value="LEUCINE-RICH REPEAT-CONTAINING PROTEIN"/>
    <property type="match status" value="1"/>
</dbReference>
<dbReference type="InterPro" id="IPR058546">
    <property type="entry name" value="RPS4B/Roq1-like_LRR"/>
</dbReference>
<feature type="domain" description="C-JID" evidence="5">
    <location>
        <begin position="889"/>
        <end position="1014"/>
    </location>
</feature>